<evidence type="ECO:0000313" key="5">
    <source>
        <dbReference type="EMBL" id="MDX8417619.1"/>
    </source>
</evidence>
<name>A0ABU4WM20_9FIRM</name>
<comment type="function">
    <text evidence="4">Required for polymorphic O-glycosylation of the serine-rich repeat protein in this bacteria. A stabilizing protein that is part of the accessory SecA2/SecY2 system specifically required to export serine-rich repeat cell wall proteins usually encoded upstream in the same operon. The GtfA-GtfB complex adds GlcNAc from UDP-GlcNAc to the substrate protein, attaching the first sugar residue. Stabilizes the glycosylation activity of GtfA. Has no N-acetylglucosaminyl transferase activity on its own.</text>
</comment>
<evidence type="ECO:0000256" key="1">
    <source>
        <dbReference type="ARBA" id="ARBA00004922"/>
    </source>
</evidence>
<accession>A0ABU4WM20</accession>
<evidence type="ECO:0000256" key="2">
    <source>
        <dbReference type="ARBA" id="ARBA00022475"/>
    </source>
</evidence>
<protein>
    <recommendedName>
        <fullName evidence="4">UDP-N-acetylglucosamine--peptide N-acetylglucosaminyltransferase stabilizing protein GtfB</fullName>
    </recommendedName>
    <alternativeName>
        <fullName evidence="4">Glycosyltransferase stabilizing protein GtfB</fullName>
    </alternativeName>
</protein>
<comment type="subunit">
    <text evidence="4">Forms a heterotetramer with 2 subunits each of GtfA and GtfB. Part of the accessory SecA2/SecY2 protein translocation apparatus.</text>
</comment>
<evidence type="ECO:0000256" key="3">
    <source>
        <dbReference type="ARBA" id="ARBA00023136"/>
    </source>
</evidence>
<dbReference type="EMBL" id="JALBUS010000009">
    <property type="protein sequence ID" value="MDX8417619.1"/>
    <property type="molecule type" value="Genomic_DNA"/>
</dbReference>
<comment type="pathway">
    <text evidence="1 4">Protein modification; protein glycosylation.</text>
</comment>
<reference evidence="5 6" key="1">
    <citation type="submission" date="2022-03" db="EMBL/GenBank/DDBJ databases">
        <title>Novel taxa within the pig intestine.</title>
        <authorList>
            <person name="Wylensek D."/>
            <person name="Bishof K."/>
            <person name="Afrizal A."/>
            <person name="Clavel T."/>
        </authorList>
    </citation>
    <scope>NUCLEOTIDE SEQUENCE [LARGE SCALE GENOMIC DNA]</scope>
    <source>
        <strain evidence="5 6">Cla-KB-P134</strain>
    </source>
</reference>
<dbReference type="HAMAP" id="MF_01473">
    <property type="entry name" value="GtfB"/>
    <property type="match status" value="1"/>
</dbReference>
<comment type="similarity">
    <text evidence="4">Belongs to the GtfB family.</text>
</comment>
<organism evidence="5 6">
    <name type="scientific">Absicoccus intestinalis</name>
    <dbReference type="NCBI Taxonomy" id="2926319"/>
    <lineage>
        <taxon>Bacteria</taxon>
        <taxon>Bacillati</taxon>
        <taxon>Bacillota</taxon>
        <taxon>Erysipelotrichia</taxon>
        <taxon>Erysipelotrichales</taxon>
        <taxon>Erysipelotrichaceae</taxon>
        <taxon>Absicoccus</taxon>
    </lineage>
</organism>
<proteinExistence type="inferred from homology"/>
<evidence type="ECO:0000256" key="4">
    <source>
        <dbReference type="HAMAP-Rule" id="MF_01473"/>
    </source>
</evidence>
<dbReference type="Proteomes" id="UP001285244">
    <property type="component" value="Unassembled WGS sequence"/>
</dbReference>
<comment type="caution">
    <text evidence="5">The sequence shown here is derived from an EMBL/GenBank/DDBJ whole genome shotgun (WGS) entry which is preliminary data.</text>
</comment>
<comment type="subcellular location">
    <subcellularLocation>
        <location evidence="4">Cell membrane</location>
        <topology evidence="4">Peripheral membrane protein</topology>
    </subcellularLocation>
</comment>
<keyword evidence="6" id="KW-1185">Reference proteome</keyword>
<keyword evidence="3 4" id="KW-0472">Membrane</keyword>
<keyword evidence="2 4" id="KW-1003">Cell membrane</keyword>
<dbReference type="RefSeq" id="WP_320325904.1">
    <property type="nucleotide sequence ID" value="NZ_JALBUS010000009.1"/>
</dbReference>
<sequence length="454" mass="52834">MEKNHPVEMGILLLDHYDEMADLLKQSFRLAGFTGPVLVLEDKGFLPSDVLSVFRWFCQDVSSKPTKTYRWMHAGWQVGNPRYFNQIELPDYWEISGNNNGAEIHDLHHLRGRIFYAPPRHRRLVSEVDWLNEDGIVRCTDHYDDHGILYARTIFNRTGKRFCRSWFDGAGHECVVENYVTGDIIVNRHHKTFVYKNRTAFAIEMLHELKADGQCIFYNSLSTPLFISESFSSKNLLFWQEGARNDIPGNMQMILKGQSYTSKIYVQDQASWQKLVELGASKEWLQPFGFIYPFVRKNQRRPHILICTNSDQIEELEFLVTHLSQMVFHIAAITEMSSRLLAFGKYPHVKLYPTVKTEVVDDLFQICDYYFDINHGDEILSSVKRAFLNDQLILGFTNTIHRRRYIAKEHIFSDAKELCALASDTEKLPAALDRQKKAAMSEDVEAYRALFDHI</sequence>
<gene>
    <name evidence="4 5" type="primary">gtfB</name>
    <name evidence="5" type="ORF">MOZ64_07155</name>
</gene>
<evidence type="ECO:0000313" key="6">
    <source>
        <dbReference type="Proteomes" id="UP001285244"/>
    </source>
</evidence>
<dbReference type="InterPro" id="IPR014268">
    <property type="entry name" value="GtfB"/>
</dbReference>
<dbReference type="NCBIfam" id="TIGR02919">
    <property type="entry name" value="accessory Sec system glycosylation chaperone GtfB"/>
    <property type="match status" value="1"/>
</dbReference>